<evidence type="ECO:0000256" key="1">
    <source>
        <dbReference type="SAM" id="MobiDB-lite"/>
    </source>
</evidence>
<name>A0A0A9HC97_ARUDO</name>
<accession>A0A0A9HC97</accession>
<reference evidence="2" key="2">
    <citation type="journal article" date="2015" name="Data Brief">
        <title>Shoot transcriptome of the giant reed, Arundo donax.</title>
        <authorList>
            <person name="Barrero R.A."/>
            <person name="Guerrero F.D."/>
            <person name="Moolhuijzen P."/>
            <person name="Goolsby J.A."/>
            <person name="Tidwell J."/>
            <person name="Bellgard S.E."/>
            <person name="Bellgard M.I."/>
        </authorList>
    </citation>
    <scope>NUCLEOTIDE SEQUENCE</scope>
    <source>
        <tissue evidence="2">Shoot tissue taken approximately 20 cm above the soil surface</tissue>
    </source>
</reference>
<reference evidence="2" key="1">
    <citation type="submission" date="2014-09" db="EMBL/GenBank/DDBJ databases">
        <authorList>
            <person name="Magalhaes I.L.F."/>
            <person name="Oliveira U."/>
            <person name="Santos F.R."/>
            <person name="Vidigal T.H.D.A."/>
            <person name="Brescovit A.D."/>
            <person name="Santos A.J."/>
        </authorList>
    </citation>
    <scope>NUCLEOTIDE SEQUENCE</scope>
    <source>
        <tissue evidence="2">Shoot tissue taken approximately 20 cm above the soil surface</tissue>
    </source>
</reference>
<sequence length="32" mass="3459">MSTLYEMTSGGHPSKVMVSTNLSASRNLPFSQ</sequence>
<evidence type="ECO:0000313" key="2">
    <source>
        <dbReference type="EMBL" id="JAE33434.1"/>
    </source>
</evidence>
<protein>
    <submittedName>
        <fullName evidence="2">Uncharacterized protein</fullName>
    </submittedName>
</protein>
<feature type="compositionally biased region" description="Polar residues" evidence="1">
    <location>
        <begin position="17"/>
        <end position="32"/>
    </location>
</feature>
<dbReference type="EMBL" id="GBRH01164462">
    <property type="protein sequence ID" value="JAE33434.1"/>
    <property type="molecule type" value="Transcribed_RNA"/>
</dbReference>
<dbReference type="AlphaFoldDB" id="A0A0A9HC97"/>
<organism evidence="2">
    <name type="scientific">Arundo donax</name>
    <name type="common">Giant reed</name>
    <name type="synonym">Donax arundinaceus</name>
    <dbReference type="NCBI Taxonomy" id="35708"/>
    <lineage>
        <taxon>Eukaryota</taxon>
        <taxon>Viridiplantae</taxon>
        <taxon>Streptophyta</taxon>
        <taxon>Embryophyta</taxon>
        <taxon>Tracheophyta</taxon>
        <taxon>Spermatophyta</taxon>
        <taxon>Magnoliopsida</taxon>
        <taxon>Liliopsida</taxon>
        <taxon>Poales</taxon>
        <taxon>Poaceae</taxon>
        <taxon>PACMAD clade</taxon>
        <taxon>Arundinoideae</taxon>
        <taxon>Arundineae</taxon>
        <taxon>Arundo</taxon>
    </lineage>
</organism>
<proteinExistence type="predicted"/>
<feature type="region of interest" description="Disordered" evidence="1">
    <location>
        <begin position="1"/>
        <end position="32"/>
    </location>
</feature>